<organism evidence="2 3">
    <name type="scientific">Mucilaginibacter boryungensis</name>
    <dbReference type="NCBI Taxonomy" id="768480"/>
    <lineage>
        <taxon>Bacteria</taxon>
        <taxon>Pseudomonadati</taxon>
        <taxon>Bacteroidota</taxon>
        <taxon>Sphingobacteriia</taxon>
        <taxon>Sphingobacteriales</taxon>
        <taxon>Sphingobacteriaceae</taxon>
        <taxon>Mucilaginibacter</taxon>
    </lineage>
</organism>
<proteinExistence type="predicted"/>
<evidence type="ECO:0000313" key="2">
    <source>
        <dbReference type="EMBL" id="MBE9667340.1"/>
    </source>
</evidence>
<evidence type="ECO:0000313" key="3">
    <source>
        <dbReference type="Proteomes" id="UP000632774"/>
    </source>
</evidence>
<name>A0ABR9XJE5_9SPHI</name>
<dbReference type="Pfam" id="PF00578">
    <property type="entry name" value="AhpC-TSA"/>
    <property type="match status" value="1"/>
</dbReference>
<dbReference type="Proteomes" id="UP000632774">
    <property type="component" value="Unassembled WGS sequence"/>
</dbReference>
<evidence type="ECO:0000259" key="1">
    <source>
        <dbReference type="PROSITE" id="PS51352"/>
    </source>
</evidence>
<dbReference type="InterPro" id="IPR013766">
    <property type="entry name" value="Thioredoxin_domain"/>
</dbReference>
<dbReference type="PROSITE" id="PS51352">
    <property type="entry name" value="THIOREDOXIN_2"/>
    <property type="match status" value="1"/>
</dbReference>
<sequence length="214" mass="24193">MLTTTINTSKYPFFDLSEIVPEADIAFKPYKPLKPVRTGNYLPNFTLQNTYTRWQHFFNGAETHGAILLKQLLSKPLVISFYSPQWQQHGLDQLKQLNAIQAEIKANGGNLLIITAEKQDSLEKLVWENNLSLNFYFDAAHEIAQTLRIYSDADPVWNRFSGIDINVPLPATYVLDAARQVVYSHAEFETALSNRDVISAVYNASLAGNLKRSA</sequence>
<keyword evidence="3" id="KW-1185">Reference proteome</keyword>
<feature type="domain" description="Thioredoxin" evidence="1">
    <location>
        <begin position="36"/>
        <end position="207"/>
    </location>
</feature>
<gene>
    <name evidence="2" type="ORF">IRJ18_13290</name>
</gene>
<dbReference type="InterPro" id="IPR000866">
    <property type="entry name" value="AhpC/TSA"/>
</dbReference>
<dbReference type="EMBL" id="JADFFM010000002">
    <property type="protein sequence ID" value="MBE9667340.1"/>
    <property type="molecule type" value="Genomic_DNA"/>
</dbReference>
<dbReference type="RefSeq" id="WP_194106811.1">
    <property type="nucleotide sequence ID" value="NZ_JADFFM010000002.1"/>
</dbReference>
<reference evidence="2 3" key="1">
    <citation type="submission" date="2020-10" db="EMBL/GenBank/DDBJ databases">
        <title>Mucilaginibacter mali sp. nov., isolated from rhizosphere soil of apple orchard.</title>
        <authorList>
            <person name="Lee J.-S."/>
            <person name="Kim H.S."/>
            <person name="Kim J.-S."/>
        </authorList>
    </citation>
    <scope>NUCLEOTIDE SEQUENCE [LARGE SCALE GENOMIC DNA]</scope>
    <source>
        <strain evidence="2 3">KCTC 23157</strain>
    </source>
</reference>
<dbReference type="SUPFAM" id="SSF52833">
    <property type="entry name" value="Thioredoxin-like"/>
    <property type="match status" value="1"/>
</dbReference>
<comment type="caution">
    <text evidence="2">The sequence shown here is derived from an EMBL/GenBank/DDBJ whole genome shotgun (WGS) entry which is preliminary data.</text>
</comment>
<protein>
    <submittedName>
        <fullName evidence="2">Redoxin domain-containing protein</fullName>
    </submittedName>
</protein>
<dbReference type="InterPro" id="IPR036249">
    <property type="entry name" value="Thioredoxin-like_sf"/>
</dbReference>
<dbReference type="Gene3D" id="3.40.30.10">
    <property type="entry name" value="Glutaredoxin"/>
    <property type="match status" value="1"/>
</dbReference>
<accession>A0ABR9XJE5</accession>